<evidence type="ECO:0000256" key="4">
    <source>
        <dbReference type="ARBA" id="ARBA00019595"/>
    </source>
</evidence>
<evidence type="ECO:0000256" key="2">
    <source>
        <dbReference type="ARBA" id="ARBA00001997"/>
    </source>
</evidence>
<evidence type="ECO:0000256" key="9">
    <source>
        <dbReference type="PIRSR" id="PIRSR600888-3"/>
    </source>
</evidence>
<proteinExistence type="predicted"/>
<dbReference type="SUPFAM" id="SSF51182">
    <property type="entry name" value="RmlC-like cupins"/>
    <property type="match status" value="1"/>
</dbReference>
<organism evidence="10 11">
    <name type="scientific">Aerophototrophica crusticola</name>
    <dbReference type="NCBI Taxonomy" id="1709002"/>
    <lineage>
        <taxon>Bacteria</taxon>
        <taxon>Pseudomonadati</taxon>
        <taxon>Pseudomonadota</taxon>
        <taxon>Alphaproteobacteria</taxon>
        <taxon>Rhodospirillales</taxon>
        <taxon>Rhodospirillaceae</taxon>
        <taxon>Aerophototrophica</taxon>
    </lineage>
</organism>
<evidence type="ECO:0000256" key="1">
    <source>
        <dbReference type="ARBA" id="ARBA00001298"/>
    </source>
</evidence>
<dbReference type="Proteomes" id="UP000501891">
    <property type="component" value="Chromosome"/>
</dbReference>
<dbReference type="GO" id="GO:0019305">
    <property type="term" value="P:dTDP-rhamnose biosynthetic process"/>
    <property type="evidence" value="ECO:0007669"/>
    <property type="project" value="TreeGrafter"/>
</dbReference>
<feature type="active site" description="Proton acceptor" evidence="8">
    <location>
        <position position="62"/>
    </location>
</feature>
<gene>
    <name evidence="10" type="ORF">HHL28_10035</name>
</gene>
<dbReference type="InterPro" id="IPR000888">
    <property type="entry name" value="RmlC-like"/>
</dbReference>
<dbReference type="GO" id="GO:0000271">
    <property type="term" value="P:polysaccharide biosynthetic process"/>
    <property type="evidence" value="ECO:0007669"/>
    <property type="project" value="TreeGrafter"/>
</dbReference>
<dbReference type="GO" id="GO:0008830">
    <property type="term" value="F:dTDP-4-dehydrorhamnose 3,5-epimerase activity"/>
    <property type="evidence" value="ECO:0007669"/>
    <property type="project" value="UniProtKB-EC"/>
</dbReference>
<evidence type="ECO:0000256" key="3">
    <source>
        <dbReference type="ARBA" id="ARBA00012098"/>
    </source>
</evidence>
<comment type="function">
    <text evidence="2">Catalyzes the epimerization of the C3' and C5'positions of dTDP-6-deoxy-D-xylo-4-hexulose, forming dTDP-6-deoxy-L-lyxo-4-hexulose.</text>
</comment>
<name>A0A858R7M6_9PROT</name>
<dbReference type="EMBL" id="CP051775">
    <property type="protein sequence ID" value="QJE73387.1"/>
    <property type="molecule type" value="Genomic_DNA"/>
</dbReference>
<evidence type="ECO:0000313" key="11">
    <source>
        <dbReference type="Proteomes" id="UP000501891"/>
    </source>
</evidence>
<accession>A0A858R7M6</accession>
<keyword evidence="11" id="KW-1185">Reference proteome</keyword>
<reference evidence="10" key="1">
    <citation type="submission" date="2020-04" db="EMBL/GenBank/DDBJ databases">
        <title>A desert anoxygenic phototrophic bacterium fixes CO2 using RubisCO under aerobic conditions.</title>
        <authorList>
            <person name="Tang K."/>
        </authorList>
    </citation>
    <scope>NUCLEOTIDE SEQUENCE [LARGE SCALE GENOMIC DNA]</scope>
    <source>
        <strain evidence="10">MIMtkB3</strain>
    </source>
</reference>
<dbReference type="AlphaFoldDB" id="A0A858R7M6"/>
<feature type="active site" description="Proton donor" evidence="8">
    <location>
        <position position="132"/>
    </location>
</feature>
<dbReference type="KEGG" id="acru:HHL28_10035"/>
<evidence type="ECO:0000256" key="8">
    <source>
        <dbReference type="PIRSR" id="PIRSR600888-1"/>
    </source>
</evidence>
<dbReference type="Gene3D" id="2.60.120.10">
    <property type="entry name" value="Jelly Rolls"/>
    <property type="match status" value="1"/>
</dbReference>
<evidence type="ECO:0000256" key="6">
    <source>
        <dbReference type="ARBA" id="ARBA00031424"/>
    </source>
</evidence>
<sequence>MKFEDLPIHGAKLVRLTVHRDERGGFARTWCADSFREAGIDFTPVQGNSSVTHGRGTLRGMHFQRAPQQDAKVVRLTSGRVHDVIADLRPDSPTFRQSFAMELSAEAGVMLYLPPGLAHGFQLLGEEAGVEYLMGAAYVPDLYDGCRFDDPTLGLAWPLPVERISPKDLSWPPLAGRMPGFGVSAG</sequence>
<dbReference type="Pfam" id="PF00908">
    <property type="entry name" value="dTDP_sugar_isom"/>
    <property type="match status" value="1"/>
</dbReference>
<evidence type="ECO:0000256" key="7">
    <source>
        <dbReference type="ARBA" id="ARBA00033311"/>
    </source>
</evidence>
<feature type="site" description="Participates in a stacking interaction with the thymidine ring of dTDP-4-oxo-6-deoxyglucose" evidence="9">
    <location>
        <position position="138"/>
    </location>
</feature>
<evidence type="ECO:0000256" key="5">
    <source>
        <dbReference type="ARBA" id="ARBA00029758"/>
    </source>
</evidence>
<dbReference type="InterPro" id="IPR014710">
    <property type="entry name" value="RmlC-like_jellyroll"/>
</dbReference>
<dbReference type="PANTHER" id="PTHR21047">
    <property type="entry name" value="DTDP-6-DEOXY-D-GLUCOSE-3,5 EPIMERASE"/>
    <property type="match status" value="1"/>
</dbReference>
<evidence type="ECO:0000313" key="10">
    <source>
        <dbReference type="EMBL" id="QJE73387.1"/>
    </source>
</evidence>
<dbReference type="InterPro" id="IPR011051">
    <property type="entry name" value="RmlC_Cupin_sf"/>
</dbReference>
<dbReference type="CDD" id="cd00438">
    <property type="entry name" value="cupin_RmlC"/>
    <property type="match status" value="1"/>
</dbReference>
<dbReference type="EC" id="5.1.3.13" evidence="3"/>
<dbReference type="PANTHER" id="PTHR21047:SF2">
    <property type="entry name" value="THYMIDINE DIPHOSPHO-4-KETO-RHAMNOSE 3,5-EPIMERASE"/>
    <property type="match status" value="1"/>
</dbReference>
<protein>
    <recommendedName>
        <fullName evidence="4">dTDP-4-dehydrorhamnose 3,5-epimerase</fullName>
        <ecNumber evidence="3">5.1.3.13</ecNumber>
    </recommendedName>
    <alternativeName>
        <fullName evidence="6">Thymidine diphospho-4-keto-rhamnose 3,5-epimerase</fullName>
    </alternativeName>
    <alternativeName>
        <fullName evidence="5">dTDP-4-keto-6-deoxyglucose 3,5-epimerase</fullName>
    </alternativeName>
    <alternativeName>
        <fullName evidence="7">dTDP-6-deoxy-D-xylo-4-hexulose 3,5-epimerase</fullName>
    </alternativeName>
</protein>
<comment type="catalytic activity">
    <reaction evidence="1">
        <text>dTDP-4-dehydro-6-deoxy-alpha-D-glucose = dTDP-4-dehydro-beta-L-rhamnose</text>
        <dbReference type="Rhea" id="RHEA:16969"/>
        <dbReference type="ChEBI" id="CHEBI:57649"/>
        <dbReference type="ChEBI" id="CHEBI:62830"/>
        <dbReference type="EC" id="5.1.3.13"/>
    </reaction>
</comment>
<dbReference type="GO" id="GO:0005829">
    <property type="term" value="C:cytosol"/>
    <property type="evidence" value="ECO:0007669"/>
    <property type="project" value="TreeGrafter"/>
</dbReference>